<dbReference type="Proteomes" id="UP000054928">
    <property type="component" value="Unassembled WGS sequence"/>
</dbReference>
<reference evidence="2" key="1">
    <citation type="submission" date="2014-09" db="EMBL/GenBank/DDBJ databases">
        <authorList>
            <person name="Sharma Rahul"/>
            <person name="Thines Marco"/>
        </authorList>
    </citation>
    <scope>NUCLEOTIDE SEQUENCE [LARGE SCALE GENOMIC DNA]</scope>
</reference>
<dbReference type="EMBL" id="CCYD01002664">
    <property type="protein sequence ID" value="CEG47676.1"/>
    <property type="molecule type" value="Genomic_DNA"/>
</dbReference>
<dbReference type="OrthoDB" id="425082at2759"/>
<dbReference type="PANTHER" id="PTHR28457">
    <property type="entry name" value="COILED-COIL DOMAIN-CONTAINING PROTEIN 189"/>
    <property type="match status" value="1"/>
</dbReference>
<dbReference type="Pfam" id="PF14769">
    <property type="entry name" value="CLAMP"/>
    <property type="match status" value="1"/>
</dbReference>
<evidence type="ECO:0000313" key="2">
    <source>
        <dbReference type="Proteomes" id="UP000054928"/>
    </source>
</evidence>
<proteinExistence type="predicted"/>
<accession>A0A0P1B1J3</accession>
<keyword evidence="2" id="KW-1185">Reference proteome</keyword>
<dbReference type="InterPro" id="IPR032727">
    <property type="entry name" value="CLAMP"/>
</dbReference>
<dbReference type="AlphaFoldDB" id="A0A0P1B1J3"/>
<sequence length="129" mass="14979">MTESIVWKYATEHELAELAEHYSVEDCKSVAESFSARSNVSISCFEKFQSTLLTHSVNRSPNSVGIFCREEVDKIVDYVTDSYYRHFELYKCIFTPYNHFHLIQREINDIEIPNIPHPLSQGSLQSVEL</sequence>
<dbReference type="RefSeq" id="XP_024584045.1">
    <property type="nucleotide sequence ID" value="XM_024718670.1"/>
</dbReference>
<dbReference type="PANTHER" id="PTHR28457:SF1">
    <property type="entry name" value="CILIA- AND FLAGELLA-ASSOCIATED PROTEIN 119"/>
    <property type="match status" value="1"/>
</dbReference>
<protein>
    <submittedName>
        <fullName evidence="1">Uncharacterized protein</fullName>
    </submittedName>
</protein>
<name>A0A0P1B1J3_PLAHL</name>
<dbReference type="OMA" id="MTESIVW"/>
<organism evidence="1 2">
    <name type="scientific">Plasmopara halstedii</name>
    <name type="common">Downy mildew of sunflower</name>
    <dbReference type="NCBI Taxonomy" id="4781"/>
    <lineage>
        <taxon>Eukaryota</taxon>
        <taxon>Sar</taxon>
        <taxon>Stramenopiles</taxon>
        <taxon>Oomycota</taxon>
        <taxon>Peronosporomycetes</taxon>
        <taxon>Peronosporales</taxon>
        <taxon>Peronosporaceae</taxon>
        <taxon>Plasmopara</taxon>
    </lineage>
</organism>
<dbReference type="GeneID" id="36399878"/>
<evidence type="ECO:0000313" key="1">
    <source>
        <dbReference type="EMBL" id="CEG47676.1"/>
    </source>
</evidence>